<dbReference type="AlphaFoldDB" id="L0L2W7"/>
<feature type="domain" description="Helicase HerA central" evidence="1">
    <location>
        <begin position="344"/>
        <end position="557"/>
    </location>
</feature>
<evidence type="ECO:0000313" key="3">
    <source>
        <dbReference type="Proteomes" id="UP000010866"/>
    </source>
</evidence>
<keyword evidence="2" id="KW-0614">Plasmid</keyword>
<sequence length="1030" mass="116275">MLGKIRNKIRLSNFRVLLTLNSPTNEVVIREVPSDLNKIAFTSQLLSQLDKAILRMNFHENTLGIVTFSKSDADNIDNLMVRHNIEFERLDYIPPINNNAVVIKSSPQFQFTNFNGLVKINQEEMDETRTEFIQQSITIILEQFSQLDIPVDFMIRMRKITDEELSDVRSSLDQRYRIFRKDASYTHMTQAEGVMLEHRISTEVVRFESVGISTLLQNQEEDLMHAREVFAFEIIVFAHEQSLKDVESILQTLPNVLMKKEYDLDGKARVEDYITYGMLSDGTYPVASVNVLSKYLNFEGGSLVHIKESVVFKIPTKQVFLPDPRKANILIGRVEKAHHYAVLKVANEHCFITGATGSGKTNAEFVIMEQLIRQGIKVLVIEPTKGEWFNLAGLFDLSAHGIFVPSPEIICLGNPETAVGLLFNPFTVPTKVSTDSHIQLIGNAFAVAFGDSLTPPQYSILSTCIYQLYEQYVNPSFTDLIEIIDQYDDPRQQKGMGLKEVKEALVRKMIPFTNGSIGHCFNVQNGITPQELLNNNVVINLAWLKDEKMKSFIVASMLSSCAGYLEKNGTSIGEMRHKIVIEEAHRIFPAIHPSKMDSPAGGAVKVISELLKEVRASDVSVDICDQSPGAVYRDAILNTAIKLAFRTADGADKRVLEDSMMLQEEQADIMPSMMPGRCFVHAPNTFPDPFIVKFSRIDEIYKQKLVENGIRNPIPIDPNVRNLAGKTITDERIYDVAAKFYRNLGIVWRPYTGEEFASKRMQLRKEKEIEKLIEERNQESMQQPSKSMEQKENINLPATNLDDILIYMKYTKFCPEIPDKKAIILAVMKNHARFSCKSQFYCAENIATSVSNECEMIAPDIIGRFFLKLIDCGVLKHTVSQGHGAVYVIEGFDVSTVGLSQKDVKWYIPENNVDTKTDSREIQAVDVGSLENTEEGDINSIHWISGTNNNQQILYVYVKSVTSQLLSEIYFAACNAGENAQIDTIYVTGKREVIDTIQNDIPNSMASSKDLDFLKFLTAIKLKVDESADP</sequence>
<dbReference type="InterPro" id="IPR002789">
    <property type="entry name" value="HerA_central"/>
</dbReference>
<keyword evidence="3" id="KW-1185">Reference proteome</keyword>
<gene>
    <name evidence="2" type="ordered locus">Metho_2515</name>
</gene>
<organism evidence="2 3">
    <name type="scientific">Methanomethylovorans hollandica (strain DSM 15978 / NBRC 107637 / DMS1)</name>
    <dbReference type="NCBI Taxonomy" id="867904"/>
    <lineage>
        <taxon>Archaea</taxon>
        <taxon>Methanobacteriati</taxon>
        <taxon>Methanobacteriota</taxon>
        <taxon>Stenosarchaea group</taxon>
        <taxon>Methanomicrobia</taxon>
        <taxon>Methanosarcinales</taxon>
        <taxon>Methanosarcinaceae</taxon>
        <taxon>Methanomethylovorans</taxon>
    </lineage>
</organism>
<protein>
    <submittedName>
        <fullName evidence="2">Putative ATPase</fullName>
    </submittedName>
</protein>
<dbReference type="EMBL" id="CP003363">
    <property type="protein sequence ID" value="AGB50654.1"/>
    <property type="molecule type" value="Genomic_DNA"/>
</dbReference>
<accession>L0L2W7</accession>
<dbReference type="PANTHER" id="PTHR30121">
    <property type="entry name" value="UNCHARACTERIZED PROTEIN YJGR-RELATED"/>
    <property type="match status" value="1"/>
</dbReference>
<proteinExistence type="predicted"/>
<dbReference type="KEGG" id="mhz:Metho_2515"/>
<evidence type="ECO:0000259" key="1">
    <source>
        <dbReference type="Pfam" id="PF01935"/>
    </source>
</evidence>
<dbReference type="HOGENOM" id="CLU_294354_0_0_2"/>
<dbReference type="Gene3D" id="3.40.50.300">
    <property type="entry name" value="P-loop containing nucleotide triphosphate hydrolases"/>
    <property type="match status" value="2"/>
</dbReference>
<dbReference type="GeneID" id="14401477"/>
<dbReference type="PANTHER" id="PTHR30121:SF6">
    <property type="entry name" value="SLR6007 PROTEIN"/>
    <property type="match status" value="1"/>
</dbReference>
<dbReference type="SUPFAM" id="SSF52540">
    <property type="entry name" value="P-loop containing nucleoside triphosphate hydrolases"/>
    <property type="match status" value="1"/>
</dbReference>
<dbReference type="Proteomes" id="UP000010866">
    <property type="component" value="Plasmid pMETHO01"/>
</dbReference>
<dbReference type="InterPro" id="IPR027417">
    <property type="entry name" value="P-loop_NTPase"/>
</dbReference>
<dbReference type="InterPro" id="IPR051162">
    <property type="entry name" value="T4SS_component"/>
</dbReference>
<evidence type="ECO:0000313" key="2">
    <source>
        <dbReference type="EMBL" id="AGB50654.1"/>
    </source>
</evidence>
<name>L0L2W7_METHD</name>
<reference evidence="3" key="1">
    <citation type="submission" date="2012-02" db="EMBL/GenBank/DDBJ databases">
        <title>Complete sequence of plasmid of Methanomethylovorans hollandica DSM 15978.</title>
        <authorList>
            <person name="Lucas S."/>
            <person name="Copeland A."/>
            <person name="Lapidus A."/>
            <person name="Glavina del Rio T."/>
            <person name="Dalin E."/>
            <person name="Tice H."/>
            <person name="Bruce D."/>
            <person name="Goodwin L."/>
            <person name="Pitluck S."/>
            <person name="Peters L."/>
            <person name="Mikhailova N."/>
            <person name="Held B."/>
            <person name="Kyrpides N."/>
            <person name="Mavromatis K."/>
            <person name="Ivanova N."/>
            <person name="Brettin T."/>
            <person name="Detter J.C."/>
            <person name="Han C."/>
            <person name="Larimer F."/>
            <person name="Land M."/>
            <person name="Hauser L."/>
            <person name="Markowitz V."/>
            <person name="Cheng J.-F."/>
            <person name="Hugenholtz P."/>
            <person name="Woyke T."/>
            <person name="Wu D."/>
            <person name="Spring S."/>
            <person name="Schroeder M."/>
            <person name="Brambilla E."/>
            <person name="Klenk H.-P."/>
            <person name="Eisen J.A."/>
        </authorList>
    </citation>
    <scope>NUCLEOTIDE SEQUENCE [LARGE SCALE GENOMIC DNA]</scope>
    <source>
        <strain evidence="3">DSM 15978 / NBRC 107637 / DMS1</strain>
        <plasmid evidence="3">Plasmid pMETHO01</plasmid>
    </source>
</reference>
<dbReference type="Pfam" id="PF01935">
    <property type="entry name" value="DUF87"/>
    <property type="match status" value="1"/>
</dbReference>
<dbReference type="RefSeq" id="WP_015313786.1">
    <property type="nucleotide sequence ID" value="NC_019972.1"/>
</dbReference>
<geneLocation type="plasmid" evidence="2 3">
    <name>pMETHO01</name>
</geneLocation>